<dbReference type="EMBL" id="CP051167">
    <property type="protein sequence ID" value="QIZ72031.1"/>
    <property type="molecule type" value="Genomic_DNA"/>
</dbReference>
<dbReference type="GO" id="GO:0030976">
    <property type="term" value="F:thiamine pyrophosphate binding"/>
    <property type="evidence" value="ECO:0007669"/>
    <property type="project" value="UniProtKB-UniRule"/>
</dbReference>
<evidence type="ECO:0000259" key="7">
    <source>
        <dbReference type="Pfam" id="PF02775"/>
    </source>
</evidence>
<dbReference type="GO" id="GO:0009234">
    <property type="term" value="P:menaquinone biosynthetic process"/>
    <property type="evidence" value="ECO:0007669"/>
    <property type="project" value="InterPro"/>
</dbReference>
<dbReference type="UniPathway" id="UPA01057">
    <property type="reaction ID" value="UER00164"/>
</dbReference>
<comment type="cofactor">
    <cofactor evidence="6">
        <name>thiamine diphosphate</name>
        <dbReference type="ChEBI" id="CHEBI:58937"/>
    </cofactor>
    <text evidence="6">Binds 1 thiamine pyrophosphate per subunit.</text>
</comment>
<dbReference type="SUPFAM" id="SSF52518">
    <property type="entry name" value="Thiamin diphosphate-binding fold (THDP-binding)"/>
    <property type="match status" value="2"/>
</dbReference>
<comment type="similarity">
    <text evidence="6">Belongs to the TPP enzyme family. MenD subfamily.</text>
</comment>
<feature type="domain" description="Thiamine pyrophosphate enzyme N-terminal TPP-binding" evidence="8">
    <location>
        <begin position="18"/>
        <end position="131"/>
    </location>
</feature>
<dbReference type="Pfam" id="PF02775">
    <property type="entry name" value="TPP_enzyme_C"/>
    <property type="match status" value="1"/>
</dbReference>
<comment type="cofactor">
    <cofactor evidence="6">
        <name>Mg(2+)</name>
        <dbReference type="ChEBI" id="CHEBI:18420"/>
    </cofactor>
    <cofactor evidence="6">
        <name>Mn(2+)</name>
        <dbReference type="ChEBI" id="CHEBI:29035"/>
    </cofactor>
</comment>
<dbReference type="CDD" id="cd02009">
    <property type="entry name" value="TPP_SHCHC_synthase"/>
    <property type="match status" value="1"/>
</dbReference>
<feature type="domain" description="Menaquinone biosynthesis protein MenD middle" evidence="9">
    <location>
        <begin position="227"/>
        <end position="419"/>
    </location>
</feature>
<dbReference type="InterPro" id="IPR011766">
    <property type="entry name" value="TPP_enzyme_TPP-bd"/>
</dbReference>
<evidence type="ECO:0000256" key="5">
    <source>
        <dbReference type="ARBA" id="ARBA00023211"/>
    </source>
</evidence>
<dbReference type="HAMAP" id="MF_01659">
    <property type="entry name" value="MenD"/>
    <property type="match status" value="1"/>
</dbReference>
<evidence type="ECO:0000256" key="1">
    <source>
        <dbReference type="ARBA" id="ARBA00022679"/>
    </source>
</evidence>
<name>A0A6H1TZM2_9CYAN</name>
<dbReference type="NCBIfam" id="TIGR00173">
    <property type="entry name" value="menD"/>
    <property type="match status" value="1"/>
</dbReference>
<dbReference type="GO" id="GO:0042372">
    <property type="term" value="P:phylloquinone biosynthetic process"/>
    <property type="evidence" value="ECO:0007669"/>
    <property type="project" value="UniProtKB-UniRule"/>
</dbReference>
<evidence type="ECO:0000256" key="4">
    <source>
        <dbReference type="ARBA" id="ARBA00023052"/>
    </source>
</evidence>
<keyword evidence="2 6" id="KW-0479">Metal-binding</keyword>
<evidence type="ECO:0000256" key="3">
    <source>
        <dbReference type="ARBA" id="ARBA00022842"/>
    </source>
</evidence>
<gene>
    <name evidence="6 10" type="primary">menD</name>
    <name evidence="10" type="ORF">HCG48_16770</name>
</gene>
<evidence type="ECO:0000259" key="9">
    <source>
        <dbReference type="Pfam" id="PF16582"/>
    </source>
</evidence>
<evidence type="ECO:0000259" key="8">
    <source>
        <dbReference type="Pfam" id="PF02776"/>
    </source>
</evidence>
<keyword evidence="1 6" id="KW-0808">Transferase</keyword>
<dbReference type="UniPathway" id="UPA00995"/>
<dbReference type="PIRSF" id="PIRSF004983">
    <property type="entry name" value="MenD"/>
    <property type="match status" value="1"/>
</dbReference>
<reference evidence="10 11" key="1">
    <citation type="submission" date="2020-04" db="EMBL/GenBank/DDBJ databases">
        <authorList>
            <person name="Basu S."/>
            <person name="Maruthanayagam V."/>
            <person name="Chakraborty S."/>
            <person name="Pramanik A."/>
            <person name="Mukherjee J."/>
            <person name="Brink B."/>
        </authorList>
    </citation>
    <scope>NUCLEOTIDE SEQUENCE [LARGE SCALE GENOMIC DNA]</scope>
    <source>
        <strain evidence="10 11">AP17</strain>
    </source>
</reference>
<keyword evidence="3 6" id="KW-0460">Magnesium</keyword>
<dbReference type="CDD" id="cd07037">
    <property type="entry name" value="TPP_PYR_MenD"/>
    <property type="match status" value="1"/>
</dbReference>
<dbReference type="InterPro" id="IPR004433">
    <property type="entry name" value="MenaQ_synth_MenD"/>
</dbReference>
<dbReference type="GO" id="GO:0000287">
    <property type="term" value="F:magnesium ion binding"/>
    <property type="evidence" value="ECO:0007669"/>
    <property type="project" value="UniProtKB-UniRule"/>
</dbReference>
<dbReference type="PANTHER" id="PTHR42916:SF1">
    <property type="entry name" value="PROTEIN PHYLLO, CHLOROPLASTIC"/>
    <property type="match status" value="1"/>
</dbReference>
<accession>A0A6H1TZM2</accession>
<evidence type="ECO:0000256" key="2">
    <source>
        <dbReference type="ARBA" id="ARBA00022723"/>
    </source>
</evidence>
<comment type="pathway">
    <text evidence="6">Quinol/quinone metabolism; 1,4-dihydroxy-2-naphthoate biosynthesis; 1,4-dihydroxy-2-naphthoate from chorismate: step 2/7.</text>
</comment>
<evidence type="ECO:0000313" key="10">
    <source>
        <dbReference type="EMBL" id="QIZ72031.1"/>
    </source>
</evidence>
<dbReference type="Gene3D" id="3.40.50.1220">
    <property type="entry name" value="TPP-binding domain"/>
    <property type="match status" value="1"/>
</dbReference>
<comment type="pathway">
    <text evidence="6">Cofactor biosynthesis; phylloquinone biosynthesis.</text>
</comment>
<dbReference type="PANTHER" id="PTHR42916">
    <property type="entry name" value="2-SUCCINYL-5-ENOLPYRUVYL-6-HYDROXY-3-CYCLOHEXENE-1-CARBOXYLATE SYNTHASE"/>
    <property type="match status" value="1"/>
</dbReference>
<evidence type="ECO:0000256" key="6">
    <source>
        <dbReference type="HAMAP-Rule" id="MF_01659"/>
    </source>
</evidence>
<dbReference type="RefSeq" id="WP_168570182.1">
    <property type="nucleotide sequence ID" value="NZ_CP051167.1"/>
</dbReference>
<dbReference type="Pfam" id="PF16582">
    <property type="entry name" value="TPP_enzyme_M_2"/>
    <property type="match status" value="1"/>
</dbReference>
<keyword evidence="4 6" id="KW-0786">Thiamine pyrophosphate</keyword>
<dbReference type="Proteomes" id="UP000500857">
    <property type="component" value="Chromosome"/>
</dbReference>
<protein>
    <recommendedName>
        <fullName evidence="6">2-succinyl-5-enolpyruvyl-6-hydroxy-3-cyclohexene-1-carboxylate synthase</fullName>
        <shortName evidence="6">SEPHCHC synthase</shortName>
        <ecNumber evidence="6">2.2.1.9</ecNumber>
    </recommendedName>
</protein>
<dbReference type="InterPro" id="IPR032264">
    <property type="entry name" value="MenD_middle"/>
</dbReference>
<dbReference type="GO" id="GO:0070204">
    <property type="term" value="F:2-succinyl-5-enolpyruvyl-6-hydroxy-3-cyclohexene-1-carboxylic-acid synthase activity"/>
    <property type="evidence" value="ECO:0007669"/>
    <property type="project" value="UniProtKB-UniRule"/>
</dbReference>
<dbReference type="GO" id="GO:0030145">
    <property type="term" value="F:manganese ion binding"/>
    <property type="evidence" value="ECO:0007669"/>
    <property type="project" value="UniProtKB-UniRule"/>
</dbReference>
<keyword evidence="11" id="KW-1185">Reference proteome</keyword>
<dbReference type="EC" id="2.2.1.9" evidence="6"/>
<comment type="subunit">
    <text evidence="6">Homodimer.</text>
</comment>
<dbReference type="Gene3D" id="3.40.50.970">
    <property type="match status" value="2"/>
</dbReference>
<organism evidence="10 11">
    <name type="scientific">Oxynema aestuarii AP17</name>
    <dbReference type="NCBI Taxonomy" id="2064643"/>
    <lineage>
        <taxon>Bacteria</taxon>
        <taxon>Bacillati</taxon>
        <taxon>Cyanobacteriota</taxon>
        <taxon>Cyanophyceae</taxon>
        <taxon>Oscillatoriophycideae</taxon>
        <taxon>Oscillatoriales</taxon>
        <taxon>Oscillatoriaceae</taxon>
        <taxon>Oxynema</taxon>
        <taxon>Oxynema aestuarii</taxon>
    </lineage>
</organism>
<dbReference type="InterPro" id="IPR012001">
    <property type="entry name" value="Thiamin_PyroP_enz_TPP-bd_dom"/>
</dbReference>
<feature type="domain" description="Thiamine pyrophosphate enzyme TPP-binding" evidence="7">
    <location>
        <begin position="453"/>
        <end position="556"/>
    </location>
</feature>
<keyword evidence="5 6" id="KW-0464">Manganese</keyword>
<sequence>MQPSQPLIDFRNTNTVWASILVETLWRSGLRRAILCPGSRSTPLTIAFTRHRAIESIPVLDERSAAFFALGLAKQSAIATALVCTSGTAGANFYPAAIEARESRVPLLVLTADRPPELRDCHAGQAIDQVKFYGDYPNWYAELATPSLDRSLLQYLRETAIRAWRHTLFPVPGPVHLNLPFRDPLAPLPQPEAAALAPDFDAEGFFASIRPPQRPQWELSDVAIASVLSQWQPCDRGVIVAGVAQPPDPQGYCEAIAILSQTLGWPVLAEALSPLRNFARLNPYLISTYDPILRHPTHADRLKPEMVVQIGPLPTSKVLRSWLASAQAQHWIVDPGDRNLNPLHDRAVHLPTAIEALAARRSPASTPPLPSAYLKTWLDLEREGRSRLDETIAALDGAIEPKAAWLLSQVLPPATPLFIANSMPVRDLEWFWSPGNRHVRPFVNRGANGIDGTLSTALGICHGDRPGVLLTGDLAFLHDTNGLLMSRQFVGHLTVILINNNGGGIFEMLPIAQFDPPFETFFATPQAVDFGPLCTAYGIEYQAIATWTQLEALLHSLPDRGIRLLEVRTDRRHDTLWRRDCLCKLFF</sequence>
<proteinExistence type="inferred from homology"/>
<dbReference type="InterPro" id="IPR029061">
    <property type="entry name" value="THDP-binding"/>
</dbReference>
<evidence type="ECO:0000313" key="11">
    <source>
        <dbReference type="Proteomes" id="UP000500857"/>
    </source>
</evidence>
<dbReference type="AlphaFoldDB" id="A0A6H1TZM2"/>
<dbReference type="KEGG" id="oxy:HCG48_16770"/>
<dbReference type="Pfam" id="PF02776">
    <property type="entry name" value="TPP_enzyme_N"/>
    <property type="match status" value="1"/>
</dbReference>
<comment type="function">
    <text evidence="6">Catalyzes the thiamine diphosphate-dependent decarboxylation of 2-oxoglutarate and the subsequent addition of the resulting succinic semialdehyde-thiamine pyrophosphate anion to isochorismate to yield 2-succinyl-5-enolpyruvyl-6-hydroxy-3-cyclohexene-1-carboxylate (SEPHCHC).</text>
</comment>
<comment type="catalytic activity">
    <reaction evidence="6">
        <text>isochorismate + 2-oxoglutarate + H(+) = 5-enolpyruvoyl-6-hydroxy-2-succinyl-cyclohex-3-ene-1-carboxylate + CO2</text>
        <dbReference type="Rhea" id="RHEA:25593"/>
        <dbReference type="ChEBI" id="CHEBI:15378"/>
        <dbReference type="ChEBI" id="CHEBI:16526"/>
        <dbReference type="ChEBI" id="CHEBI:16810"/>
        <dbReference type="ChEBI" id="CHEBI:29780"/>
        <dbReference type="ChEBI" id="CHEBI:58818"/>
        <dbReference type="EC" id="2.2.1.9"/>
    </reaction>
</comment>